<dbReference type="RefSeq" id="WP_090238444.1">
    <property type="nucleotide sequence ID" value="NZ_FNHW01000004.1"/>
</dbReference>
<name>A0A1H0BE84_9BACL</name>
<dbReference type="Proteomes" id="UP000199544">
    <property type="component" value="Unassembled WGS sequence"/>
</dbReference>
<dbReference type="GO" id="GO:0003677">
    <property type="term" value="F:DNA binding"/>
    <property type="evidence" value="ECO:0007669"/>
    <property type="project" value="UniProtKB-KW"/>
</dbReference>
<reference evidence="6" key="1">
    <citation type="submission" date="2016-10" db="EMBL/GenBank/DDBJ databases">
        <authorList>
            <person name="Varghese N."/>
            <person name="Submissions S."/>
        </authorList>
    </citation>
    <scope>NUCLEOTIDE SEQUENCE [LARGE SCALE GENOMIC DNA]</scope>
    <source>
        <strain evidence="6">CGMCC 1.6854</strain>
    </source>
</reference>
<dbReference type="InterPro" id="IPR047640">
    <property type="entry name" value="RpiR-like"/>
</dbReference>
<evidence type="ECO:0000259" key="4">
    <source>
        <dbReference type="PROSITE" id="PS51071"/>
    </source>
</evidence>
<keyword evidence="2" id="KW-0238">DNA-binding</keyword>
<dbReference type="GO" id="GO:1901135">
    <property type="term" value="P:carbohydrate derivative metabolic process"/>
    <property type="evidence" value="ECO:0007669"/>
    <property type="project" value="InterPro"/>
</dbReference>
<evidence type="ECO:0000256" key="1">
    <source>
        <dbReference type="ARBA" id="ARBA00023015"/>
    </source>
</evidence>
<evidence type="ECO:0000313" key="5">
    <source>
        <dbReference type="EMBL" id="SDN43950.1"/>
    </source>
</evidence>
<dbReference type="OrthoDB" id="2930at2"/>
<keyword evidence="3" id="KW-0804">Transcription</keyword>
<dbReference type="Gene3D" id="3.40.50.10490">
    <property type="entry name" value="Glucose-6-phosphate isomerase like protein, domain 1"/>
    <property type="match status" value="1"/>
</dbReference>
<dbReference type="STRING" id="459525.SAMN04488137_4495"/>
<evidence type="ECO:0000256" key="2">
    <source>
        <dbReference type="ARBA" id="ARBA00023125"/>
    </source>
</evidence>
<gene>
    <name evidence="5" type="ORF">SAMN04488137_4495</name>
</gene>
<dbReference type="SUPFAM" id="SSF53697">
    <property type="entry name" value="SIS domain"/>
    <property type="match status" value="1"/>
</dbReference>
<organism evidence="5 6">
    <name type="scientific">Fictibacillus solisalsi</name>
    <dbReference type="NCBI Taxonomy" id="459525"/>
    <lineage>
        <taxon>Bacteria</taxon>
        <taxon>Bacillati</taxon>
        <taxon>Bacillota</taxon>
        <taxon>Bacilli</taxon>
        <taxon>Bacillales</taxon>
        <taxon>Fictibacillaceae</taxon>
        <taxon>Fictibacillus</taxon>
    </lineage>
</organism>
<dbReference type="Pfam" id="PF01418">
    <property type="entry name" value="HTH_6"/>
    <property type="match status" value="1"/>
</dbReference>
<dbReference type="InterPro" id="IPR001347">
    <property type="entry name" value="SIS_dom"/>
</dbReference>
<dbReference type="PROSITE" id="PS51071">
    <property type="entry name" value="HTH_RPIR"/>
    <property type="match status" value="1"/>
</dbReference>
<evidence type="ECO:0000256" key="3">
    <source>
        <dbReference type="ARBA" id="ARBA00023163"/>
    </source>
</evidence>
<dbReference type="CDD" id="cd05013">
    <property type="entry name" value="SIS_RpiR"/>
    <property type="match status" value="1"/>
</dbReference>
<feature type="domain" description="HTH rpiR-type" evidence="4">
    <location>
        <begin position="1"/>
        <end position="77"/>
    </location>
</feature>
<dbReference type="InterPro" id="IPR009057">
    <property type="entry name" value="Homeodomain-like_sf"/>
</dbReference>
<accession>A0A1H0BE84</accession>
<dbReference type="PANTHER" id="PTHR30514">
    <property type="entry name" value="GLUCOKINASE"/>
    <property type="match status" value="1"/>
</dbReference>
<dbReference type="SUPFAM" id="SSF46689">
    <property type="entry name" value="Homeodomain-like"/>
    <property type="match status" value="1"/>
</dbReference>
<dbReference type="InterPro" id="IPR046348">
    <property type="entry name" value="SIS_dom_sf"/>
</dbReference>
<proteinExistence type="predicted"/>
<dbReference type="Gene3D" id="1.10.10.10">
    <property type="entry name" value="Winged helix-like DNA-binding domain superfamily/Winged helix DNA-binding domain"/>
    <property type="match status" value="1"/>
</dbReference>
<dbReference type="GO" id="GO:0003700">
    <property type="term" value="F:DNA-binding transcription factor activity"/>
    <property type="evidence" value="ECO:0007669"/>
    <property type="project" value="InterPro"/>
</dbReference>
<dbReference type="GO" id="GO:0097367">
    <property type="term" value="F:carbohydrate derivative binding"/>
    <property type="evidence" value="ECO:0007669"/>
    <property type="project" value="InterPro"/>
</dbReference>
<keyword evidence="6" id="KW-1185">Reference proteome</keyword>
<sequence length="265" mass="30033">MNYYERTKDNYPRLTKGLKKIAEALMANPIIFATYTAKKNAETLDVSETMVIRFCKALGYHGYQELQADVQSSLLSLQPVSTDLFETEDHSFGSIMNVDAQNILHAASQTNWSDVESVVEQLLSAKETKIVGYYHSFSYAHWFSFILNSLLNNATLYRPETDTGLRNKGKEYCVVIFSYYRYALESIRIAEEAKENGNTVIIITDSLLSPICHLGDYVLSIQIAQKSILEKGPVTFSLLNSILLHIANKTNNTELVNPINKYYIK</sequence>
<keyword evidence="1" id="KW-0805">Transcription regulation</keyword>
<dbReference type="EMBL" id="FNHW01000004">
    <property type="protein sequence ID" value="SDN43950.1"/>
    <property type="molecule type" value="Genomic_DNA"/>
</dbReference>
<dbReference type="InterPro" id="IPR036388">
    <property type="entry name" value="WH-like_DNA-bd_sf"/>
</dbReference>
<dbReference type="InterPro" id="IPR035472">
    <property type="entry name" value="RpiR-like_SIS"/>
</dbReference>
<dbReference type="Pfam" id="PF01380">
    <property type="entry name" value="SIS"/>
    <property type="match status" value="1"/>
</dbReference>
<evidence type="ECO:0000313" key="6">
    <source>
        <dbReference type="Proteomes" id="UP000199544"/>
    </source>
</evidence>
<dbReference type="InterPro" id="IPR000281">
    <property type="entry name" value="HTH_RpiR"/>
</dbReference>
<dbReference type="AlphaFoldDB" id="A0A1H0BE84"/>
<dbReference type="PANTHER" id="PTHR30514:SF18">
    <property type="entry name" value="RPIR-FAMILY TRANSCRIPTIONAL REGULATOR"/>
    <property type="match status" value="1"/>
</dbReference>
<protein>
    <submittedName>
        <fullName evidence="5">Transcriptional regulator, RpiR family</fullName>
    </submittedName>
</protein>